<evidence type="ECO:0000256" key="1">
    <source>
        <dbReference type="ARBA" id="ARBA00004141"/>
    </source>
</evidence>
<sequence length="161" mass="17745">MNWWRAVSIEAFCCAILWLIGLMLIHVPLAPMWALIAGLMTFIPNFGAVIGLLGPVFAILLSGRDMERLLYLLGLYAVIVVIDQLLLQPMLMKRVTRVPIWASLLVPLVLGVVIPFWGVLLAPPLLAIVYAFRKPHEQPKAGSIITTAATEDAPVNKVQQP</sequence>
<feature type="transmembrane region" description="Helical" evidence="6">
    <location>
        <begin position="42"/>
        <end position="62"/>
    </location>
</feature>
<evidence type="ECO:0000256" key="2">
    <source>
        <dbReference type="ARBA" id="ARBA00009773"/>
    </source>
</evidence>
<evidence type="ECO:0000256" key="5">
    <source>
        <dbReference type="ARBA" id="ARBA00023136"/>
    </source>
</evidence>
<keyword evidence="3 6" id="KW-0812">Transmembrane</keyword>
<accession>A0A2Z5FUI0</accession>
<keyword evidence="4 6" id="KW-1133">Transmembrane helix</keyword>
<keyword evidence="5 6" id="KW-0472">Membrane</keyword>
<dbReference type="AlphaFoldDB" id="A0A2Z5FUI0"/>
<feature type="transmembrane region" description="Helical" evidence="6">
    <location>
        <begin position="12"/>
        <end position="36"/>
    </location>
</feature>
<dbReference type="Pfam" id="PF01594">
    <property type="entry name" value="AI-2E_transport"/>
    <property type="match status" value="1"/>
</dbReference>
<keyword evidence="8" id="KW-1185">Reference proteome</keyword>
<dbReference type="KEGG" id="abas:ACPOL_1049"/>
<feature type="transmembrane region" description="Helical" evidence="6">
    <location>
        <begin position="69"/>
        <end position="87"/>
    </location>
</feature>
<organism evidence="7 8">
    <name type="scientific">Acidisarcina polymorpha</name>
    <dbReference type="NCBI Taxonomy" id="2211140"/>
    <lineage>
        <taxon>Bacteria</taxon>
        <taxon>Pseudomonadati</taxon>
        <taxon>Acidobacteriota</taxon>
        <taxon>Terriglobia</taxon>
        <taxon>Terriglobales</taxon>
        <taxon>Acidobacteriaceae</taxon>
        <taxon>Acidisarcina</taxon>
    </lineage>
</organism>
<evidence type="ECO:0008006" key="9">
    <source>
        <dbReference type="Google" id="ProtNLM"/>
    </source>
</evidence>
<evidence type="ECO:0000256" key="4">
    <source>
        <dbReference type="ARBA" id="ARBA00022989"/>
    </source>
</evidence>
<gene>
    <name evidence="7" type="ORF">ACPOL_1049</name>
</gene>
<dbReference type="InterPro" id="IPR002549">
    <property type="entry name" value="AI-2E-like"/>
</dbReference>
<dbReference type="EMBL" id="CP030840">
    <property type="protein sequence ID" value="AXC10400.1"/>
    <property type="molecule type" value="Genomic_DNA"/>
</dbReference>
<comment type="similarity">
    <text evidence="2">Belongs to the autoinducer-2 exporter (AI-2E) (TC 2.A.86) family.</text>
</comment>
<proteinExistence type="inferred from homology"/>
<feature type="transmembrane region" description="Helical" evidence="6">
    <location>
        <begin position="99"/>
        <end position="132"/>
    </location>
</feature>
<dbReference type="Proteomes" id="UP000253606">
    <property type="component" value="Chromosome"/>
</dbReference>
<comment type="subcellular location">
    <subcellularLocation>
        <location evidence="1">Membrane</location>
        <topology evidence="1">Multi-pass membrane protein</topology>
    </subcellularLocation>
</comment>
<evidence type="ECO:0000256" key="6">
    <source>
        <dbReference type="SAM" id="Phobius"/>
    </source>
</evidence>
<dbReference type="GO" id="GO:0016020">
    <property type="term" value="C:membrane"/>
    <property type="evidence" value="ECO:0007669"/>
    <property type="project" value="UniProtKB-SubCell"/>
</dbReference>
<evidence type="ECO:0000313" key="7">
    <source>
        <dbReference type="EMBL" id="AXC10400.1"/>
    </source>
</evidence>
<name>A0A2Z5FUI0_9BACT</name>
<protein>
    <recommendedName>
        <fullName evidence="9">AI-2E family transporter</fullName>
    </recommendedName>
</protein>
<evidence type="ECO:0000256" key="3">
    <source>
        <dbReference type="ARBA" id="ARBA00022692"/>
    </source>
</evidence>
<evidence type="ECO:0000313" key="8">
    <source>
        <dbReference type="Proteomes" id="UP000253606"/>
    </source>
</evidence>
<reference evidence="7 8" key="1">
    <citation type="journal article" date="2018" name="Front. Microbiol.">
        <title>Hydrolytic Capabilities as a Key to Environmental Success: Chitinolytic and Cellulolytic Acidobacteria From Acidic Sub-arctic Soils and Boreal Peatlands.</title>
        <authorList>
            <person name="Belova S.E."/>
            <person name="Ravin N.V."/>
            <person name="Pankratov T.A."/>
            <person name="Rakitin A.L."/>
            <person name="Ivanova A.A."/>
            <person name="Beletsky A.V."/>
            <person name="Mardanov A.V."/>
            <person name="Sinninghe Damste J.S."/>
            <person name="Dedysh S.N."/>
        </authorList>
    </citation>
    <scope>NUCLEOTIDE SEQUENCE [LARGE SCALE GENOMIC DNA]</scope>
    <source>
        <strain evidence="7 8">SBC82</strain>
    </source>
</reference>